<reference evidence="2" key="2">
    <citation type="submission" date="2020-09" db="EMBL/GenBank/DDBJ databases">
        <authorList>
            <person name="Sun Q."/>
            <person name="Ohkuma M."/>
        </authorList>
    </citation>
    <scope>NUCLEOTIDE SEQUENCE</scope>
    <source>
        <strain evidence="2">JCM 4335</strain>
    </source>
</reference>
<dbReference type="EMBL" id="BMSV01000005">
    <property type="protein sequence ID" value="GGQ09965.1"/>
    <property type="molecule type" value="Genomic_DNA"/>
</dbReference>
<dbReference type="Proteomes" id="UP000654123">
    <property type="component" value="Unassembled WGS sequence"/>
</dbReference>
<accession>A0A918B0K0</accession>
<evidence type="ECO:0000313" key="3">
    <source>
        <dbReference type="Proteomes" id="UP000654123"/>
    </source>
</evidence>
<name>A0A918B0K0_9ACTN</name>
<protein>
    <submittedName>
        <fullName evidence="2">Uncharacterized protein</fullName>
    </submittedName>
</protein>
<evidence type="ECO:0000313" key="2">
    <source>
        <dbReference type="EMBL" id="GGQ09965.1"/>
    </source>
</evidence>
<proteinExistence type="predicted"/>
<dbReference type="AlphaFoldDB" id="A0A918B0K0"/>
<organism evidence="2 3">
    <name type="scientific">Streptomyces roseolilacinus</name>
    <dbReference type="NCBI Taxonomy" id="66904"/>
    <lineage>
        <taxon>Bacteria</taxon>
        <taxon>Bacillati</taxon>
        <taxon>Actinomycetota</taxon>
        <taxon>Actinomycetes</taxon>
        <taxon>Kitasatosporales</taxon>
        <taxon>Streptomycetaceae</taxon>
        <taxon>Streptomyces</taxon>
    </lineage>
</organism>
<feature type="compositionally biased region" description="Low complexity" evidence="1">
    <location>
        <begin position="51"/>
        <end position="63"/>
    </location>
</feature>
<feature type="region of interest" description="Disordered" evidence="1">
    <location>
        <begin position="1"/>
        <end position="63"/>
    </location>
</feature>
<comment type="caution">
    <text evidence="2">The sequence shown here is derived from an EMBL/GenBank/DDBJ whole genome shotgun (WGS) entry which is preliminary data.</text>
</comment>
<gene>
    <name evidence="2" type="ORF">GCM10010249_30790</name>
</gene>
<reference evidence="2" key="1">
    <citation type="journal article" date="2014" name="Int. J. Syst. Evol. Microbiol.">
        <title>Complete genome sequence of Corynebacterium casei LMG S-19264T (=DSM 44701T), isolated from a smear-ripened cheese.</title>
        <authorList>
            <consortium name="US DOE Joint Genome Institute (JGI-PGF)"/>
            <person name="Walter F."/>
            <person name="Albersmeier A."/>
            <person name="Kalinowski J."/>
            <person name="Ruckert C."/>
        </authorList>
    </citation>
    <scope>NUCLEOTIDE SEQUENCE</scope>
    <source>
        <strain evidence="2">JCM 4335</strain>
    </source>
</reference>
<evidence type="ECO:0000256" key="1">
    <source>
        <dbReference type="SAM" id="MobiDB-lite"/>
    </source>
</evidence>
<keyword evidence="3" id="KW-1185">Reference proteome</keyword>
<sequence>MDDRAKLPVGGPIPIGNRSTGSLSLFFREGRPPTRFPPAGQEEAHRGGVRAPVPAGGFPLPPP</sequence>